<dbReference type="InterPro" id="IPR036188">
    <property type="entry name" value="FAD/NAD-bd_sf"/>
</dbReference>
<dbReference type="PIRSF" id="PIRSF011396">
    <property type="entry name" value="Trp_halogenase"/>
    <property type="match status" value="1"/>
</dbReference>
<dbReference type="PANTHER" id="PTHR43747:SF4">
    <property type="entry name" value="FLAVIN-DEPENDENT TRYPTOPHAN HALOGENASE"/>
    <property type="match status" value="1"/>
</dbReference>
<evidence type="ECO:0000313" key="2">
    <source>
        <dbReference type="Proteomes" id="UP001467690"/>
    </source>
</evidence>
<dbReference type="SUPFAM" id="SSF51905">
    <property type="entry name" value="FAD/NAD(P)-binding domain"/>
    <property type="match status" value="1"/>
</dbReference>
<name>A0ABV1RK29_9ALTE</name>
<protein>
    <submittedName>
        <fullName evidence="1">Tryptophan halogenase family protein</fullName>
    </submittedName>
</protein>
<comment type="caution">
    <text evidence="1">The sequence shown here is derived from an EMBL/GenBank/DDBJ whole genome shotgun (WGS) entry which is preliminary data.</text>
</comment>
<dbReference type="InterPro" id="IPR006905">
    <property type="entry name" value="Flavin_halogenase"/>
</dbReference>
<proteinExistence type="predicted"/>
<evidence type="ECO:0000313" key="1">
    <source>
        <dbReference type="EMBL" id="MER2493285.1"/>
    </source>
</evidence>
<organism evidence="1 2">
    <name type="scientific">Catenovulum sediminis</name>
    <dbReference type="NCBI Taxonomy" id="1740262"/>
    <lineage>
        <taxon>Bacteria</taxon>
        <taxon>Pseudomonadati</taxon>
        <taxon>Pseudomonadota</taxon>
        <taxon>Gammaproteobacteria</taxon>
        <taxon>Alteromonadales</taxon>
        <taxon>Alteromonadaceae</taxon>
        <taxon>Catenovulum</taxon>
    </lineage>
</organism>
<dbReference type="Gene3D" id="3.50.50.60">
    <property type="entry name" value="FAD/NAD(P)-binding domain"/>
    <property type="match status" value="1"/>
</dbReference>
<sequence length="501" mass="56951">MVQAKNIVILGGGTAGWMAANLLIKKWSDLGGTVSLIESPEIGIVGVGEGSTPTLKRFFEIIDVAESDWMSECNATYKVDIKFANWSPESGISQYSHPFVSQVDTFTRRAFEVNCRTRRLGLDVNTRPSDFFINGVLASQNKAPVTPENFPFRMEYGYHFDSHLLGQFLKRLAISRGVKHVSDKITSVEQKTNGDIARLTGENGQKYEGDFFIDCSGFAAVLMQKTLNVPFQSFKDNLFNDSAVVMPTSHDAQSLHNIPVYTQADALSNGWCWNIPLTNRFGNGYVYSSDFISDEQAEIEFRKHLNMLESEVECRHLKMRVGQLNKHWQNNCLAVGLSQGFIEPLEATALHLVQIAIELFILKYQEGHFSNALQAEYNSKMHERYERVRDYIVAHYKLNTRCDSEYWRANRENMQLSNSLRHILDVWYRQEDLTKEINRQGIENHFSSMSWHCLLAGYGVFPALAENQPGQGDLYKEQNIESFLHGCALNFASHQTHLTQG</sequence>
<accession>A0ABV1RK29</accession>
<dbReference type="Pfam" id="PF04820">
    <property type="entry name" value="Trp_halogenase"/>
    <property type="match status" value="1"/>
</dbReference>
<keyword evidence="2" id="KW-1185">Reference proteome</keyword>
<dbReference type="InterPro" id="IPR033856">
    <property type="entry name" value="Trp_halogen"/>
</dbReference>
<dbReference type="Proteomes" id="UP001467690">
    <property type="component" value="Unassembled WGS sequence"/>
</dbReference>
<gene>
    <name evidence="1" type="ORF">ABS311_15505</name>
</gene>
<dbReference type="InterPro" id="IPR050816">
    <property type="entry name" value="Flavin-dep_Halogenase_NPB"/>
</dbReference>
<reference evidence="1 2" key="1">
    <citation type="submission" date="2024-06" db="EMBL/GenBank/DDBJ databases">
        <authorList>
            <person name="Chen R.Y."/>
        </authorList>
    </citation>
    <scope>NUCLEOTIDE SEQUENCE [LARGE SCALE GENOMIC DNA]</scope>
    <source>
        <strain evidence="1 2">D2</strain>
    </source>
</reference>
<dbReference type="PANTHER" id="PTHR43747">
    <property type="entry name" value="FAD-BINDING PROTEIN"/>
    <property type="match status" value="1"/>
</dbReference>
<dbReference type="EMBL" id="JBELOE010000259">
    <property type="protein sequence ID" value="MER2493285.1"/>
    <property type="molecule type" value="Genomic_DNA"/>
</dbReference>
<dbReference type="RefSeq" id="WP_350402542.1">
    <property type="nucleotide sequence ID" value="NZ_JBELOE010000259.1"/>
</dbReference>